<dbReference type="KEGG" id="pgm:PGRAT_05125"/>
<sequence length="116" mass="13258">MFKSRLTMIVCSAAAMVPIVLYFYLYSRMPDFVPIHYSGATADRFVNKWSIDVAMLCLLSWFGFGFMRLLQFLLRRMFLSSYIHNMASIHRIWNAATLLVTAAFAAISICALLAML</sequence>
<evidence type="ECO:0000259" key="2">
    <source>
        <dbReference type="Pfam" id="PF07853"/>
    </source>
</evidence>
<keyword evidence="1" id="KW-0472">Membrane</keyword>
<dbReference type="InterPro" id="IPR012867">
    <property type="entry name" value="DUF1648"/>
</dbReference>
<keyword evidence="4" id="KW-1185">Reference proteome</keyword>
<evidence type="ECO:0000256" key="1">
    <source>
        <dbReference type="SAM" id="Phobius"/>
    </source>
</evidence>
<feature type="transmembrane region" description="Helical" evidence="1">
    <location>
        <begin position="7"/>
        <end position="25"/>
    </location>
</feature>
<dbReference type="STRING" id="189425.PGRAT_05125"/>
<dbReference type="Pfam" id="PF07853">
    <property type="entry name" value="DUF1648"/>
    <property type="match status" value="1"/>
</dbReference>
<feature type="transmembrane region" description="Helical" evidence="1">
    <location>
        <begin position="53"/>
        <end position="74"/>
    </location>
</feature>
<dbReference type="EMBL" id="CP009287">
    <property type="protein sequence ID" value="AIQ67085.1"/>
    <property type="molecule type" value="Genomic_DNA"/>
</dbReference>
<dbReference type="RefSeq" id="WP_025708515.1">
    <property type="nucleotide sequence ID" value="NZ_CP009287.1"/>
</dbReference>
<protein>
    <recommendedName>
        <fullName evidence="2">DUF1648 domain-containing protein</fullName>
    </recommendedName>
</protein>
<gene>
    <name evidence="3" type="ORF">PGRAT_05125</name>
</gene>
<evidence type="ECO:0000313" key="4">
    <source>
        <dbReference type="Proteomes" id="UP000029500"/>
    </source>
</evidence>
<reference evidence="3 4" key="1">
    <citation type="submission" date="2014-08" db="EMBL/GenBank/DDBJ databases">
        <title>Comparative genomics of the Paenibacillus odorifer group.</title>
        <authorList>
            <person name="den Bakker H.C."/>
            <person name="Tsai Y.-C."/>
            <person name="Martin N."/>
            <person name="Korlach J."/>
            <person name="Wiedmann M."/>
        </authorList>
    </citation>
    <scope>NUCLEOTIDE SEQUENCE [LARGE SCALE GENOMIC DNA]</scope>
    <source>
        <strain evidence="3 4">DSM 15220</strain>
    </source>
</reference>
<evidence type="ECO:0000313" key="3">
    <source>
        <dbReference type="EMBL" id="AIQ67085.1"/>
    </source>
</evidence>
<name>A0A089M3W9_9BACL</name>
<feature type="domain" description="DUF1648" evidence="2">
    <location>
        <begin position="17"/>
        <end position="51"/>
    </location>
</feature>
<keyword evidence="1" id="KW-0812">Transmembrane</keyword>
<accession>A0A089M3W9</accession>
<proteinExistence type="predicted"/>
<dbReference type="eggNOG" id="ENOG50305VT">
    <property type="taxonomic scope" value="Bacteria"/>
</dbReference>
<dbReference type="OrthoDB" id="2622755at2"/>
<keyword evidence="1" id="KW-1133">Transmembrane helix</keyword>
<dbReference type="HOGENOM" id="CLU_168249_0_0_9"/>
<dbReference type="Proteomes" id="UP000029500">
    <property type="component" value="Chromosome"/>
</dbReference>
<dbReference type="AlphaFoldDB" id="A0A089M3W9"/>
<feature type="transmembrane region" description="Helical" evidence="1">
    <location>
        <begin position="95"/>
        <end position="115"/>
    </location>
</feature>
<organism evidence="3 4">
    <name type="scientific">Paenibacillus graminis</name>
    <dbReference type="NCBI Taxonomy" id="189425"/>
    <lineage>
        <taxon>Bacteria</taxon>
        <taxon>Bacillati</taxon>
        <taxon>Bacillota</taxon>
        <taxon>Bacilli</taxon>
        <taxon>Bacillales</taxon>
        <taxon>Paenibacillaceae</taxon>
        <taxon>Paenibacillus</taxon>
    </lineage>
</organism>